<proteinExistence type="predicted"/>
<evidence type="ECO:0000313" key="1">
    <source>
        <dbReference type="EMBL" id="SVC86716.1"/>
    </source>
</evidence>
<sequence length="48" mass="5601">VIDLLKPLKNLGDLCYSLYKTTPDIMEVLPDLAHVLFDFRCFMQNLQD</sequence>
<reference evidence="1" key="1">
    <citation type="submission" date="2018-05" db="EMBL/GenBank/DDBJ databases">
        <authorList>
            <person name="Lanie J.A."/>
            <person name="Ng W.-L."/>
            <person name="Kazmierczak K.M."/>
            <person name="Andrzejewski T.M."/>
            <person name="Davidsen T.M."/>
            <person name="Wayne K.J."/>
            <person name="Tettelin H."/>
            <person name="Glass J.I."/>
            <person name="Rusch D."/>
            <person name="Podicherti R."/>
            <person name="Tsui H.-C.T."/>
            <person name="Winkler M.E."/>
        </authorList>
    </citation>
    <scope>NUCLEOTIDE SEQUENCE</scope>
</reference>
<dbReference type="EMBL" id="UINC01115581">
    <property type="protein sequence ID" value="SVC86716.1"/>
    <property type="molecule type" value="Genomic_DNA"/>
</dbReference>
<organism evidence="1">
    <name type="scientific">marine metagenome</name>
    <dbReference type="NCBI Taxonomy" id="408172"/>
    <lineage>
        <taxon>unclassified sequences</taxon>
        <taxon>metagenomes</taxon>
        <taxon>ecological metagenomes</taxon>
    </lineage>
</organism>
<accession>A0A382QMP1</accession>
<name>A0A382QMP1_9ZZZZ</name>
<dbReference type="AlphaFoldDB" id="A0A382QMP1"/>
<feature type="non-terminal residue" evidence="1">
    <location>
        <position position="1"/>
    </location>
</feature>
<gene>
    <name evidence="1" type="ORF">METZ01_LOCUS339570</name>
</gene>
<protein>
    <submittedName>
        <fullName evidence="1">Uncharacterized protein</fullName>
    </submittedName>
</protein>